<dbReference type="InterPro" id="IPR011053">
    <property type="entry name" value="Single_hybrid_motif"/>
</dbReference>
<dbReference type="EMBL" id="JBHSBW010000004">
    <property type="protein sequence ID" value="MFC4210006.1"/>
    <property type="molecule type" value="Genomic_DNA"/>
</dbReference>
<dbReference type="CDD" id="cd06850">
    <property type="entry name" value="biotinyl_domain"/>
    <property type="match status" value="1"/>
</dbReference>
<dbReference type="PANTHER" id="PTHR45266">
    <property type="entry name" value="OXALOACETATE DECARBOXYLASE ALPHA CHAIN"/>
    <property type="match status" value="1"/>
</dbReference>
<protein>
    <submittedName>
        <fullName evidence="3">Biotin/lipoyl-containing protein</fullName>
    </submittedName>
</protein>
<sequence>MYKVKVNEKFLFDLDTNGVNTLLNGEPIDIDISASNSNLSNVIYQNKSFNTEVVELNKAEKSCKIKVNGNIYTVSLEDKFDQLLKQLGLDNLASNKVSEIKAPMPGLVLNVMVAEGSEIKKGDNLLILEAMKMENILKSSTDGIVKKVMIKQGDKVEKNQILIQFK</sequence>
<reference evidence="4" key="1">
    <citation type="journal article" date="2019" name="Int. J. Syst. Evol. Microbiol.">
        <title>The Global Catalogue of Microorganisms (GCM) 10K type strain sequencing project: providing services to taxonomists for standard genome sequencing and annotation.</title>
        <authorList>
            <consortium name="The Broad Institute Genomics Platform"/>
            <consortium name="The Broad Institute Genome Sequencing Center for Infectious Disease"/>
            <person name="Wu L."/>
            <person name="Ma J."/>
        </authorList>
    </citation>
    <scope>NUCLEOTIDE SEQUENCE [LARGE SCALE GENOMIC DNA]</scope>
    <source>
        <strain evidence="4">CCM 8691</strain>
    </source>
</reference>
<dbReference type="PANTHER" id="PTHR45266:SF3">
    <property type="entry name" value="OXALOACETATE DECARBOXYLASE ALPHA CHAIN"/>
    <property type="match status" value="1"/>
</dbReference>
<keyword evidence="1" id="KW-0092">Biotin</keyword>
<feature type="domain" description="Lipoyl-binding" evidence="2">
    <location>
        <begin position="97"/>
        <end position="166"/>
    </location>
</feature>
<dbReference type="Gene3D" id="2.40.50.100">
    <property type="match status" value="1"/>
</dbReference>
<comment type="caution">
    <text evidence="3">The sequence shown here is derived from an EMBL/GenBank/DDBJ whole genome shotgun (WGS) entry which is preliminary data.</text>
</comment>
<dbReference type="InterPro" id="IPR050709">
    <property type="entry name" value="Biotin_Carboxyl_Carrier/Decarb"/>
</dbReference>
<gene>
    <name evidence="3" type="ORF">ACFOWA_02355</name>
</gene>
<dbReference type="PROSITE" id="PS00188">
    <property type="entry name" value="BIOTIN"/>
    <property type="match status" value="1"/>
</dbReference>
<keyword evidence="4" id="KW-1185">Reference proteome</keyword>
<evidence type="ECO:0000313" key="3">
    <source>
        <dbReference type="EMBL" id="MFC4210006.1"/>
    </source>
</evidence>
<dbReference type="RefSeq" id="WP_378981387.1">
    <property type="nucleotide sequence ID" value="NZ_JBHSBW010000004.1"/>
</dbReference>
<dbReference type="InterPro" id="IPR001882">
    <property type="entry name" value="Biotin_BS"/>
</dbReference>
<dbReference type="Proteomes" id="UP001595789">
    <property type="component" value="Unassembled WGS sequence"/>
</dbReference>
<dbReference type="PROSITE" id="PS50968">
    <property type="entry name" value="BIOTINYL_LIPOYL"/>
    <property type="match status" value="1"/>
</dbReference>
<evidence type="ECO:0000256" key="1">
    <source>
        <dbReference type="ARBA" id="ARBA00023267"/>
    </source>
</evidence>
<accession>A0ABV8P6I9</accession>
<proteinExistence type="predicted"/>
<organism evidence="3 4">
    <name type="scientific">Pedobacter lithocola</name>
    <dbReference type="NCBI Taxonomy" id="1908239"/>
    <lineage>
        <taxon>Bacteria</taxon>
        <taxon>Pseudomonadati</taxon>
        <taxon>Bacteroidota</taxon>
        <taxon>Sphingobacteriia</taxon>
        <taxon>Sphingobacteriales</taxon>
        <taxon>Sphingobacteriaceae</taxon>
        <taxon>Pedobacter</taxon>
    </lineage>
</organism>
<name>A0ABV8P6I9_9SPHI</name>
<dbReference type="SUPFAM" id="SSF51230">
    <property type="entry name" value="Single hybrid motif"/>
    <property type="match status" value="1"/>
</dbReference>
<dbReference type="InterPro" id="IPR000089">
    <property type="entry name" value="Biotin_lipoyl"/>
</dbReference>
<dbReference type="Pfam" id="PF00364">
    <property type="entry name" value="Biotin_lipoyl"/>
    <property type="match status" value="1"/>
</dbReference>
<evidence type="ECO:0000313" key="4">
    <source>
        <dbReference type="Proteomes" id="UP001595789"/>
    </source>
</evidence>
<evidence type="ECO:0000259" key="2">
    <source>
        <dbReference type="PROSITE" id="PS50968"/>
    </source>
</evidence>